<evidence type="ECO:0000313" key="2">
    <source>
        <dbReference type="EMBL" id="PXX79994.1"/>
    </source>
</evidence>
<gene>
    <name evidence="2" type="ORF">DFR34_105198</name>
</gene>
<evidence type="ECO:0000313" key="3">
    <source>
        <dbReference type="Proteomes" id="UP000247555"/>
    </source>
</evidence>
<proteinExistence type="predicted"/>
<feature type="transmembrane region" description="Helical" evidence="1">
    <location>
        <begin position="101"/>
        <end position="120"/>
    </location>
</feature>
<dbReference type="EMBL" id="QJKI01000005">
    <property type="protein sequence ID" value="PXX79994.1"/>
    <property type="molecule type" value="Genomic_DNA"/>
</dbReference>
<accession>A0A318KPV6</accession>
<protein>
    <submittedName>
        <fullName evidence="2">Uncharacterized protein</fullName>
    </submittedName>
</protein>
<name>A0A318KPV6_9NEIS</name>
<keyword evidence="1" id="KW-1133">Transmembrane helix</keyword>
<keyword evidence="1" id="KW-0472">Membrane</keyword>
<dbReference type="Proteomes" id="UP000247555">
    <property type="component" value="Unassembled WGS sequence"/>
</dbReference>
<dbReference type="OrthoDB" id="2111593at2"/>
<reference evidence="2 3" key="1">
    <citation type="submission" date="2018-05" db="EMBL/GenBank/DDBJ databases">
        <title>Genomic Encyclopedia of Type Strains, Phase IV (KMG-IV): sequencing the most valuable type-strain genomes for metagenomic binning, comparative biology and taxonomic classification.</title>
        <authorList>
            <person name="Goeker M."/>
        </authorList>
    </citation>
    <scope>NUCLEOTIDE SEQUENCE [LARGE SCALE GENOMIC DNA]</scope>
    <source>
        <strain evidence="2 3">DSM 29661</strain>
    </source>
</reference>
<keyword evidence="1" id="KW-0812">Transmembrane</keyword>
<evidence type="ECO:0000256" key="1">
    <source>
        <dbReference type="SAM" id="Phobius"/>
    </source>
</evidence>
<organism evidence="2 3">
    <name type="scientific">Rivihabitans pingtungensis</name>
    <dbReference type="NCBI Taxonomy" id="1054498"/>
    <lineage>
        <taxon>Bacteria</taxon>
        <taxon>Pseudomonadati</taxon>
        <taxon>Pseudomonadota</taxon>
        <taxon>Betaproteobacteria</taxon>
        <taxon>Neisseriales</taxon>
        <taxon>Aquaspirillaceae</taxon>
        <taxon>Rivihabitans</taxon>
    </lineage>
</organism>
<comment type="caution">
    <text evidence="2">The sequence shown here is derived from an EMBL/GenBank/DDBJ whole genome shotgun (WGS) entry which is preliminary data.</text>
</comment>
<keyword evidence="3" id="KW-1185">Reference proteome</keyword>
<dbReference type="AlphaFoldDB" id="A0A318KPV6"/>
<dbReference type="RefSeq" id="WP_110390270.1">
    <property type="nucleotide sequence ID" value="NZ_DAIMVG010000123.1"/>
</dbReference>
<sequence>MFLLLLISSTLVALGAALLTVRFFDAAILRILHTILGAELASAWQRYLRFAIVVVGVSGGVRPLDLEKYIAPNRPGATAPELSLERWTLELYRSLIDSLQSIAWMLLLFFIGAMIAYVLLRTVARRRSQVATLDDEA</sequence>